<reference evidence="2" key="1">
    <citation type="submission" date="2021-05" db="EMBL/GenBank/DDBJ databases">
        <authorList>
            <person name="Khan N."/>
        </authorList>
    </citation>
    <scope>NUCLEOTIDE SEQUENCE</scope>
</reference>
<proteinExistence type="predicted"/>
<evidence type="ECO:0000313" key="2">
    <source>
        <dbReference type="EMBL" id="CAG7561202.1"/>
    </source>
</evidence>
<dbReference type="EMBL" id="CAJSTJ010000140">
    <property type="protein sequence ID" value="CAG7561202.1"/>
    <property type="molecule type" value="Genomic_DNA"/>
</dbReference>
<accession>A0A8J2NF73</accession>
<sequence>MSTHIPNSMVTHPPVVPLERLEGDPQEAARRDAVVLVCDRKLKKAGFPKLTHDDAMCIWSDPWRFETDLDAKGITDSIRDHKIFSALFLTNPTHEAAGIASLKRGPGGQPKDPKRSKQDNDQKGKGPAKPADPKPKKDVAERSTSEKDQARKRDGHMCRWQWTPHPDMSHFFPFAATKDAEAAAKTADCFQITKPRFGLAHFDKYHPIVSKPGELEAASNLQALGKSLHDWEDRGYLAFKFSKIESSDNNIWFVTIVLYWLPYLYPETATSATANLSSGGPNNTVIRARRQLDDAYHTRYPPRHPPIGNGVMKAFFRDRNEIVSGRSVKFQHRSEEEARNFKAMVDYHWFGMSILTFRGVTNGFDPRSRPSGSGGGGDGPNTRNRAFTLPGSSSMPTLPVGHGRHPGAGGHTPTGSIDPRGTNSPC</sequence>
<dbReference type="Proteomes" id="UP000693738">
    <property type="component" value="Unassembled WGS sequence"/>
</dbReference>
<feature type="compositionally biased region" description="Polar residues" evidence="1">
    <location>
        <begin position="381"/>
        <end position="396"/>
    </location>
</feature>
<feature type="region of interest" description="Disordered" evidence="1">
    <location>
        <begin position="365"/>
        <end position="426"/>
    </location>
</feature>
<gene>
    <name evidence="2" type="ORF">FEQUK3_LOCUS6932</name>
</gene>
<organism evidence="2 3">
    <name type="scientific">Fusarium equiseti</name>
    <name type="common">Fusarium scirpi</name>
    <dbReference type="NCBI Taxonomy" id="61235"/>
    <lineage>
        <taxon>Eukaryota</taxon>
        <taxon>Fungi</taxon>
        <taxon>Dikarya</taxon>
        <taxon>Ascomycota</taxon>
        <taxon>Pezizomycotina</taxon>
        <taxon>Sordariomycetes</taxon>
        <taxon>Hypocreomycetidae</taxon>
        <taxon>Hypocreales</taxon>
        <taxon>Nectriaceae</taxon>
        <taxon>Fusarium</taxon>
        <taxon>Fusarium incarnatum-equiseti species complex</taxon>
    </lineage>
</organism>
<evidence type="ECO:0008006" key="4">
    <source>
        <dbReference type="Google" id="ProtNLM"/>
    </source>
</evidence>
<name>A0A8J2NF73_FUSEQ</name>
<feature type="compositionally biased region" description="Basic and acidic residues" evidence="1">
    <location>
        <begin position="111"/>
        <end position="124"/>
    </location>
</feature>
<comment type="caution">
    <text evidence="2">The sequence shown here is derived from an EMBL/GenBank/DDBJ whole genome shotgun (WGS) entry which is preliminary data.</text>
</comment>
<protein>
    <recommendedName>
        <fullName evidence="4">HNH nuclease domain-containing protein</fullName>
    </recommendedName>
</protein>
<feature type="region of interest" description="Disordered" evidence="1">
    <location>
        <begin position="98"/>
        <end position="156"/>
    </location>
</feature>
<evidence type="ECO:0000256" key="1">
    <source>
        <dbReference type="SAM" id="MobiDB-lite"/>
    </source>
</evidence>
<evidence type="ECO:0000313" key="3">
    <source>
        <dbReference type="Proteomes" id="UP000693738"/>
    </source>
</evidence>
<dbReference type="AlphaFoldDB" id="A0A8J2NF73"/>
<feature type="compositionally biased region" description="Basic and acidic residues" evidence="1">
    <location>
        <begin position="131"/>
        <end position="156"/>
    </location>
</feature>